<protein>
    <submittedName>
        <fullName evidence="1">Uncharacterized protein</fullName>
    </submittedName>
</protein>
<proteinExistence type="predicted"/>
<gene>
    <name evidence="1" type="ORF">SAMN04487824_12428</name>
</gene>
<sequence>MVSWIEEAGVVAYQIADFGNGRVTTFLTWPEEGVHGGRVKMMLEGTLALVD</sequence>
<dbReference type="AlphaFoldDB" id="A0A1G6MSE8"/>
<reference evidence="2" key="1">
    <citation type="submission" date="2016-10" db="EMBL/GenBank/DDBJ databases">
        <authorList>
            <person name="Varghese N."/>
            <person name="Submissions S."/>
        </authorList>
    </citation>
    <scope>NUCLEOTIDE SEQUENCE [LARGE SCALE GENOMIC DNA]</scope>
    <source>
        <strain evidence="2">DSM 22619</strain>
    </source>
</reference>
<evidence type="ECO:0000313" key="1">
    <source>
        <dbReference type="EMBL" id="SDC58147.1"/>
    </source>
</evidence>
<organism evidence="1 2">
    <name type="scientific">Parafannyhessea umbonata</name>
    <dbReference type="NCBI Taxonomy" id="604330"/>
    <lineage>
        <taxon>Bacteria</taxon>
        <taxon>Bacillati</taxon>
        <taxon>Actinomycetota</taxon>
        <taxon>Coriobacteriia</taxon>
        <taxon>Coriobacteriales</taxon>
        <taxon>Atopobiaceae</taxon>
        <taxon>Parafannyhessea</taxon>
    </lineage>
</organism>
<evidence type="ECO:0000313" key="2">
    <source>
        <dbReference type="Proteomes" id="UP000198528"/>
    </source>
</evidence>
<accession>A0A1G6MSE8</accession>
<keyword evidence="2" id="KW-1185">Reference proteome</keyword>
<name>A0A1G6MSE8_9ACTN</name>
<dbReference type="EMBL" id="FMZL01000024">
    <property type="protein sequence ID" value="SDC58147.1"/>
    <property type="molecule type" value="Genomic_DNA"/>
</dbReference>
<dbReference type="RefSeq" id="WP_176763159.1">
    <property type="nucleotide sequence ID" value="NZ_FMZL01000024.1"/>
</dbReference>
<dbReference type="Proteomes" id="UP000198528">
    <property type="component" value="Unassembled WGS sequence"/>
</dbReference>